<organism evidence="2 3">
    <name type="scientific">Paractinoplanes durhamensis</name>
    <dbReference type="NCBI Taxonomy" id="113563"/>
    <lineage>
        <taxon>Bacteria</taxon>
        <taxon>Bacillati</taxon>
        <taxon>Actinomycetota</taxon>
        <taxon>Actinomycetes</taxon>
        <taxon>Micromonosporales</taxon>
        <taxon>Micromonosporaceae</taxon>
        <taxon>Paractinoplanes</taxon>
    </lineage>
</organism>
<keyword evidence="1" id="KW-1133">Transmembrane helix</keyword>
<gene>
    <name evidence="2" type="ORF">Adu01nite_21850</name>
</gene>
<keyword evidence="1" id="KW-0472">Membrane</keyword>
<feature type="transmembrane region" description="Helical" evidence="1">
    <location>
        <begin position="46"/>
        <end position="68"/>
    </location>
</feature>
<comment type="caution">
    <text evidence="2">The sequence shown here is derived from an EMBL/GenBank/DDBJ whole genome shotgun (WGS) entry which is preliminary data.</text>
</comment>
<dbReference type="Proteomes" id="UP000637628">
    <property type="component" value="Unassembled WGS sequence"/>
</dbReference>
<reference evidence="2 3" key="1">
    <citation type="submission" date="2021-01" db="EMBL/GenBank/DDBJ databases">
        <title>Whole genome shotgun sequence of Actinoplanes durhamensis NBRC 14914.</title>
        <authorList>
            <person name="Komaki H."/>
            <person name="Tamura T."/>
        </authorList>
    </citation>
    <scope>NUCLEOTIDE SEQUENCE [LARGE SCALE GENOMIC DNA]</scope>
    <source>
        <strain evidence="2 3">NBRC 14914</strain>
    </source>
</reference>
<dbReference type="InterPro" id="IPR045728">
    <property type="entry name" value="DUF6082"/>
</dbReference>
<accession>A0ABQ3YTI2</accession>
<feature type="transmembrane region" description="Helical" evidence="1">
    <location>
        <begin position="213"/>
        <end position="230"/>
    </location>
</feature>
<proteinExistence type="predicted"/>
<evidence type="ECO:0000313" key="2">
    <source>
        <dbReference type="EMBL" id="GIE00835.1"/>
    </source>
</evidence>
<keyword evidence="1" id="KW-0812">Transmembrane</keyword>
<feature type="transmembrane region" description="Helical" evidence="1">
    <location>
        <begin position="113"/>
        <end position="132"/>
    </location>
</feature>
<evidence type="ECO:0000313" key="3">
    <source>
        <dbReference type="Proteomes" id="UP000637628"/>
    </source>
</evidence>
<dbReference type="EMBL" id="BOML01000019">
    <property type="protein sequence ID" value="GIE00835.1"/>
    <property type="molecule type" value="Genomic_DNA"/>
</dbReference>
<dbReference type="Pfam" id="PF19560">
    <property type="entry name" value="DUF6082"/>
    <property type="match status" value="1"/>
</dbReference>
<name>A0ABQ3YTI2_9ACTN</name>
<keyword evidence="3" id="KW-1185">Reference proteome</keyword>
<evidence type="ECO:0000256" key="1">
    <source>
        <dbReference type="SAM" id="Phobius"/>
    </source>
</evidence>
<sequence>MRRLRGLLPAILVITCLLLITASPVLMLLAVQLPLPWNQLGDAGQAYGATSAVLSGLALLGVAVSLVIQQRQHRMTEEQTVRQRHFDLVRLTLDNMKFLNSWGFVPQVDYDPALIGFSNLVLTYWLMLFRIGHMDEEMLRTNARGFFAGQVGRDHWRQDGESWPAIGERDKKFVEILNEEYHRAMESGPATVVPPKHHATEIDRRLPAGARQALVYGAVIGTAVGGYLAGRSRRRN</sequence>
<protein>
    <submittedName>
        <fullName evidence="2">Uncharacterized protein</fullName>
    </submittedName>
</protein>